<reference evidence="9 10" key="1">
    <citation type="journal article" date="2009" name="PLoS ONE">
        <title>Genome analysis of the anaerobic thermohalophilic bacterium Halothermothrix orenii.</title>
        <authorList>
            <person name="Mavromatis K."/>
            <person name="Ivanova N."/>
            <person name="Anderson I."/>
            <person name="Lykidis A."/>
            <person name="Hooper S.D."/>
            <person name="Sun H."/>
            <person name="Kunin V."/>
            <person name="Lapidus A."/>
            <person name="Hugenholtz P."/>
            <person name="Patel B."/>
            <person name="Kyrpides N.C."/>
        </authorList>
    </citation>
    <scope>NUCLEOTIDE SEQUENCE [LARGE SCALE GENOMIC DNA]</scope>
    <source>
        <strain evidence="10">H 168 / OCM 544 / DSM 9562</strain>
    </source>
</reference>
<evidence type="ECO:0000256" key="4">
    <source>
        <dbReference type="ARBA" id="ARBA00022692"/>
    </source>
</evidence>
<dbReference type="GO" id="GO:0055085">
    <property type="term" value="P:transmembrane transport"/>
    <property type="evidence" value="ECO:0007669"/>
    <property type="project" value="InterPro"/>
</dbReference>
<dbReference type="EMBL" id="CP001098">
    <property type="protein sequence ID" value="ACL69092.1"/>
    <property type="molecule type" value="Genomic_DNA"/>
</dbReference>
<feature type="transmembrane region" description="Helical" evidence="7">
    <location>
        <begin position="208"/>
        <end position="229"/>
    </location>
</feature>
<evidence type="ECO:0000313" key="9">
    <source>
        <dbReference type="EMBL" id="ACL69092.1"/>
    </source>
</evidence>
<keyword evidence="2 7" id="KW-0813">Transport</keyword>
<dbReference type="PROSITE" id="PS50928">
    <property type="entry name" value="ABC_TM1"/>
    <property type="match status" value="1"/>
</dbReference>
<dbReference type="InterPro" id="IPR050901">
    <property type="entry name" value="BP-dep_ABC_trans_perm"/>
</dbReference>
<comment type="subcellular location">
    <subcellularLocation>
        <location evidence="1 7">Cell membrane</location>
        <topology evidence="1 7">Multi-pass membrane protein</topology>
    </subcellularLocation>
</comment>
<protein>
    <submittedName>
        <fullName evidence="9">Binding-protein-dependent transport systems inner membrane component</fullName>
    </submittedName>
</protein>
<dbReference type="CDD" id="cd06261">
    <property type="entry name" value="TM_PBP2"/>
    <property type="match status" value="1"/>
</dbReference>
<dbReference type="PANTHER" id="PTHR32243:SF18">
    <property type="entry name" value="INNER MEMBRANE ABC TRANSPORTER PERMEASE PROTEIN YCJP"/>
    <property type="match status" value="1"/>
</dbReference>
<dbReference type="GO" id="GO:0005886">
    <property type="term" value="C:plasma membrane"/>
    <property type="evidence" value="ECO:0007669"/>
    <property type="project" value="UniProtKB-SubCell"/>
</dbReference>
<keyword evidence="10" id="KW-1185">Reference proteome</keyword>
<dbReference type="HOGENOM" id="CLU_016047_1_2_9"/>
<dbReference type="AlphaFoldDB" id="B8D1L5"/>
<keyword evidence="5 7" id="KW-1133">Transmembrane helix</keyword>
<dbReference type="Gene3D" id="1.10.3720.10">
    <property type="entry name" value="MetI-like"/>
    <property type="match status" value="1"/>
</dbReference>
<dbReference type="STRING" id="373903.Hore_03310"/>
<dbReference type="KEGG" id="hor:Hore_03310"/>
<feature type="transmembrane region" description="Helical" evidence="7">
    <location>
        <begin position="87"/>
        <end position="109"/>
    </location>
</feature>
<dbReference type="OrthoDB" id="9793448at2"/>
<evidence type="ECO:0000313" key="10">
    <source>
        <dbReference type="Proteomes" id="UP000000719"/>
    </source>
</evidence>
<sequence>MKKNRENLWKNTGANLALIIIFIFVLFPIFWVFTLAFKSRPDILTWPPKFIFTPTFENFKNILISGTSGSSAGSTTVNFILYFKNSLIISVGSIIVSLLVGIPASYAIARWNFKGKEDIAFTFLTFRFAPPLMVIIPIYVIFRKLGLLNTYIGMIWVYQLITLPMIIWILRGYFEDISNELEEACLVDGYHQWQAFFKIILPLVKPGIAASSLLAFIYAWNNFIFAMILGGSDVQPITVASLQFMTAEAIRYGDMAAACVIAAIPALILAIYSQKHLIRGLSLGAVKE</sequence>
<evidence type="ECO:0000256" key="5">
    <source>
        <dbReference type="ARBA" id="ARBA00022989"/>
    </source>
</evidence>
<feature type="transmembrane region" description="Helical" evidence="7">
    <location>
        <begin position="12"/>
        <end position="37"/>
    </location>
</feature>
<dbReference type="Proteomes" id="UP000000719">
    <property type="component" value="Chromosome"/>
</dbReference>
<keyword evidence="3" id="KW-1003">Cell membrane</keyword>
<dbReference type="PANTHER" id="PTHR32243">
    <property type="entry name" value="MALTOSE TRANSPORT SYSTEM PERMEASE-RELATED"/>
    <property type="match status" value="1"/>
</dbReference>
<feature type="transmembrane region" description="Helical" evidence="7">
    <location>
        <begin position="148"/>
        <end position="170"/>
    </location>
</feature>
<evidence type="ECO:0000256" key="6">
    <source>
        <dbReference type="ARBA" id="ARBA00023136"/>
    </source>
</evidence>
<evidence type="ECO:0000259" key="8">
    <source>
        <dbReference type="PROSITE" id="PS50928"/>
    </source>
</evidence>
<evidence type="ECO:0000256" key="3">
    <source>
        <dbReference type="ARBA" id="ARBA00022475"/>
    </source>
</evidence>
<keyword evidence="6 7" id="KW-0472">Membrane</keyword>
<dbReference type="Pfam" id="PF00528">
    <property type="entry name" value="BPD_transp_1"/>
    <property type="match status" value="1"/>
</dbReference>
<dbReference type="InterPro" id="IPR000515">
    <property type="entry name" value="MetI-like"/>
</dbReference>
<evidence type="ECO:0000256" key="2">
    <source>
        <dbReference type="ARBA" id="ARBA00022448"/>
    </source>
</evidence>
<feature type="transmembrane region" description="Helical" evidence="7">
    <location>
        <begin position="121"/>
        <end position="142"/>
    </location>
</feature>
<evidence type="ECO:0000256" key="7">
    <source>
        <dbReference type="RuleBase" id="RU363032"/>
    </source>
</evidence>
<organism evidence="9 10">
    <name type="scientific">Halothermothrix orenii (strain H 168 / OCM 544 / DSM 9562)</name>
    <dbReference type="NCBI Taxonomy" id="373903"/>
    <lineage>
        <taxon>Bacteria</taxon>
        <taxon>Bacillati</taxon>
        <taxon>Bacillota</taxon>
        <taxon>Clostridia</taxon>
        <taxon>Halanaerobiales</taxon>
        <taxon>Halothermotrichaceae</taxon>
        <taxon>Halothermothrix</taxon>
    </lineage>
</organism>
<gene>
    <name evidence="9" type="ordered locus">Hore_03310</name>
</gene>
<dbReference type="RefSeq" id="WP_012635280.1">
    <property type="nucleotide sequence ID" value="NC_011899.1"/>
</dbReference>
<accession>B8D1L5</accession>
<keyword evidence="4 7" id="KW-0812">Transmembrane</keyword>
<comment type="similarity">
    <text evidence="7">Belongs to the binding-protein-dependent transport system permease family.</text>
</comment>
<dbReference type="eggNOG" id="COG0395">
    <property type="taxonomic scope" value="Bacteria"/>
</dbReference>
<evidence type="ECO:0000256" key="1">
    <source>
        <dbReference type="ARBA" id="ARBA00004651"/>
    </source>
</evidence>
<proteinExistence type="inferred from homology"/>
<dbReference type="InterPro" id="IPR035906">
    <property type="entry name" value="MetI-like_sf"/>
</dbReference>
<dbReference type="SUPFAM" id="SSF161098">
    <property type="entry name" value="MetI-like"/>
    <property type="match status" value="1"/>
</dbReference>
<feature type="transmembrane region" description="Helical" evidence="7">
    <location>
        <begin position="249"/>
        <end position="272"/>
    </location>
</feature>
<feature type="domain" description="ABC transmembrane type-1" evidence="8">
    <location>
        <begin position="83"/>
        <end position="273"/>
    </location>
</feature>
<name>B8D1L5_HALOH</name>